<dbReference type="RefSeq" id="WP_175011358.1">
    <property type="nucleotide sequence ID" value="NZ_CABVQN010000004.1"/>
</dbReference>
<protein>
    <submittedName>
        <fullName evidence="2">Uncharacterized protein</fullName>
    </submittedName>
</protein>
<feature type="transmembrane region" description="Helical" evidence="1">
    <location>
        <begin position="42"/>
        <end position="63"/>
    </location>
</feature>
<sequence>MKNDLTGALTFAGERPASASASQKALSELRVYFRGGRGKLRILGFICQILVASTVVFALISLIDLGSVLLHAILLVTNSQIVGDDYAQRFVMNLPARYFIVGATEALIRHVPFNAVASLAFTATAEIYWTKRRASRLMPPAQAFLQN</sequence>
<organism evidence="2 3">
    <name type="scientific">Burkholderia lata (strain ATCC 17760 / DSM 23089 / LMG 22485 / NCIMB 9086 / R18194 / 383)</name>
    <dbReference type="NCBI Taxonomy" id="482957"/>
    <lineage>
        <taxon>Bacteria</taxon>
        <taxon>Pseudomonadati</taxon>
        <taxon>Pseudomonadota</taxon>
        <taxon>Betaproteobacteria</taxon>
        <taxon>Burkholderiales</taxon>
        <taxon>Burkholderiaceae</taxon>
        <taxon>Burkholderia</taxon>
        <taxon>Burkholderia cepacia complex</taxon>
    </lineage>
</organism>
<evidence type="ECO:0000313" key="3">
    <source>
        <dbReference type="Proteomes" id="UP000494110"/>
    </source>
</evidence>
<dbReference type="AlphaFoldDB" id="A0A6P2UV08"/>
<reference evidence="2 3" key="1">
    <citation type="submission" date="2019-09" db="EMBL/GenBank/DDBJ databases">
        <authorList>
            <person name="Depoorter E."/>
        </authorList>
    </citation>
    <scope>NUCLEOTIDE SEQUENCE [LARGE SCALE GENOMIC DNA]</scope>
    <source>
        <strain evidence="2">R-39750</strain>
    </source>
</reference>
<evidence type="ECO:0000313" key="2">
    <source>
        <dbReference type="EMBL" id="VWC81237.1"/>
    </source>
</evidence>
<feature type="transmembrane region" description="Helical" evidence="1">
    <location>
        <begin position="111"/>
        <end position="129"/>
    </location>
</feature>
<keyword evidence="1" id="KW-1133">Transmembrane helix</keyword>
<keyword evidence="1" id="KW-0812">Transmembrane</keyword>
<accession>A0A6P2UV08</accession>
<evidence type="ECO:0000256" key="1">
    <source>
        <dbReference type="SAM" id="Phobius"/>
    </source>
</evidence>
<dbReference type="EMBL" id="CABVQN010000004">
    <property type="protein sequence ID" value="VWC81237.1"/>
    <property type="molecule type" value="Genomic_DNA"/>
</dbReference>
<gene>
    <name evidence="2" type="ORF">BLA39750_01214</name>
</gene>
<keyword evidence="1" id="KW-0472">Membrane</keyword>
<proteinExistence type="predicted"/>
<dbReference type="Proteomes" id="UP000494110">
    <property type="component" value="Unassembled WGS sequence"/>
</dbReference>
<name>A0A6P2UV08_BURL3</name>